<dbReference type="Proteomes" id="UP000538566">
    <property type="component" value="Unassembled WGS sequence"/>
</dbReference>
<proteinExistence type="predicted"/>
<organism evidence="3 4">
    <name type="scientific">Novosphingobium taihuense</name>
    <dbReference type="NCBI Taxonomy" id="260085"/>
    <lineage>
        <taxon>Bacteria</taxon>
        <taxon>Pseudomonadati</taxon>
        <taxon>Pseudomonadota</taxon>
        <taxon>Alphaproteobacteria</taxon>
        <taxon>Sphingomonadales</taxon>
        <taxon>Sphingomonadaceae</taxon>
        <taxon>Novosphingobium</taxon>
    </lineage>
</organism>
<feature type="signal peptide" evidence="2">
    <location>
        <begin position="1"/>
        <end position="16"/>
    </location>
</feature>
<dbReference type="AlphaFoldDB" id="A0A7W7ACJ1"/>
<name>A0A7W7ACJ1_9SPHN</name>
<sequence>MIRAALAPLPLLLALAGCTTDGGGTRPESAPHPAQTPRQEAVTTRILDRTAADKLLQNAGVTLQWIDWNTRGTANARNDAGLIRLTASQASAAGPGRLWLDGRVTEVGADYFIFSGTIRITDTPDPGRKCDATRNDWRFAVTQNRPYWRLRTFEWCDGLTDYIDIYKPATGG</sequence>
<evidence type="ECO:0000256" key="2">
    <source>
        <dbReference type="SAM" id="SignalP"/>
    </source>
</evidence>
<feature type="region of interest" description="Disordered" evidence="1">
    <location>
        <begin position="22"/>
        <end position="41"/>
    </location>
</feature>
<keyword evidence="2" id="KW-0732">Signal</keyword>
<protein>
    <recommendedName>
        <fullName evidence="5">Lipoprotein</fullName>
    </recommendedName>
</protein>
<feature type="chain" id="PRO_5030735910" description="Lipoprotein" evidence="2">
    <location>
        <begin position="17"/>
        <end position="172"/>
    </location>
</feature>
<dbReference type="EMBL" id="JACHOA010000005">
    <property type="protein sequence ID" value="MBB4614437.1"/>
    <property type="molecule type" value="Genomic_DNA"/>
</dbReference>
<evidence type="ECO:0000313" key="4">
    <source>
        <dbReference type="Proteomes" id="UP000538566"/>
    </source>
</evidence>
<gene>
    <name evidence="3" type="ORF">GGR37_002724</name>
</gene>
<dbReference type="PROSITE" id="PS51257">
    <property type="entry name" value="PROKAR_LIPOPROTEIN"/>
    <property type="match status" value="1"/>
</dbReference>
<comment type="caution">
    <text evidence="3">The sequence shown here is derived from an EMBL/GenBank/DDBJ whole genome shotgun (WGS) entry which is preliminary data.</text>
</comment>
<evidence type="ECO:0000313" key="3">
    <source>
        <dbReference type="EMBL" id="MBB4614437.1"/>
    </source>
</evidence>
<reference evidence="3 4" key="1">
    <citation type="submission" date="2020-08" db="EMBL/GenBank/DDBJ databases">
        <title>Genomic Encyclopedia of Type Strains, Phase IV (KMG-IV): sequencing the most valuable type-strain genomes for metagenomic binning, comparative biology and taxonomic classification.</title>
        <authorList>
            <person name="Goeker M."/>
        </authorList>
    </citation>
    <scope>NUCLEOTIDE SEQUENCE [LARGE SCALE GENOMIC DNA]</scope>
    <source>
        <strain evidence="3 4">DSM 17507</strain>
    </source>
</reference>
<accession>A0A7W7ACJ1</accession>
<keyword evidence="4" id="KW-1185">Reference proteome</keyword>
<evidence type="ECO:0008006" key="5">
    <source>
        <dbReference type="Google" id="ProtNLM"/>
    </source>
</evidence>
<evidence type="ECO:0000256" key="1">
    <source>
        <dbReference type="SAM" id="MobiDB-lite"/>
    </source>
</evidence>